<dbReference type="InterPro" id="IPR011577">
    <property type="entry name" value="Cyt_b561_bac/Ni-Hgenase"/>
</dbReference>
<dbReference type="SUPFAM" id="SSF81342">
    <property type="entry name" value="Transmembrane di-heme cytochromes"/>
    <property type="match status" value="1"/>
</dbReference>
<dbReference type="OrthoDB" id="196472at2"/>
<dbReference type="InterPro" id="IPR016174">
    <property type="entry name" value="Di-haem_cyt_TM"/>
</dbReference>
<feature type="transmembrane region" description="Helical" evidence="7">
    <location>
        <begin position="20"/>
        <end position="40"/>
    </location>
</feature>
<dbReference type="Proteomes" id="UP000773614">
    <property type="component" value="Unassembled WGS sequence"/>
</dbReference>
<evidence type="ECO:0000256" key="2">
    <source>
        <dbReference type="ARBA" id="ARBA00022475"/>
    </source>
</evidence>
<protein>
    <submittedName>
        <fullName evidence="9">Cytochrome B</fullName>
    </submittedName>
</protein>
<evidence type="ECO:0000256" key="7">
    <source>
        <dbReference type="SAM" id="Phobius"/>
    </source>
</evidence>
<keyword evidence="3 7" id="KW-0812">Transmembrane</keyword>
<dbReference type="AlphaFoldDB" id="A0A964T2T4"/>
<feature type="transmembrane region" description="Helical" evidence="7">
    <location>
        <begin position="77"/>
        <end position="95"/>
    </location>
</feature>
<dbReference type="GO" id="GO:0020037">
    <property type="term" value="F:heme binding"/>
    <property type="evidence" value="ECO:0007669"/>
    <property type="project" value="TreeGrafter"/>
</dbReference>
<dbReference type="GO" id="GO:0022904">
    <property type="term" value="P:respiratory electron transport chain"/>
    <property type="evidence" value="ECO:0007669"/>
    <property type="project" value="InterPro"/>
</dbReference>
<feature type="transmembrane region" description="Helical" evidence="7">
    <location>
        <begin position="52"/>
        <end position="70"/>
    </location>
</feature>
<feature type="transmembrane region" description="Helical" evidence="7">
    <location>
        <begin position="185"/>
        <end position="207"/>
    </location>
</feature>
<accession>A0A964T2T4</accession>
<evidence type="ECO:0000313" key="10">
    <source>
        <dbReference type="Proteomes" id="UP000773614"/>
    </source>
</evidence>
<organism evidence="9 10">
    <name type="scientific">Propylenella binzhouense</name>
    <dbReference type="NCBI Taxonomy" id="2555902"/>
    <lineage>
        <taxon>Bacteria</taxon>
        <taxon>Pseudomonadati</taxon>
        <taxon>Pseudomonadota</taxon>
        <taxon>Alphaproteobacteria</taxon>
        <taxon>Hyphomicrobiales</taxon>
        <taxon>Propylenellaceae</taxon>
        <taxon>Propylenella</taxon>
    </lineage>
</organism>
<proteinExistence type="predicted"/>
<dbReference type="PANTHER" id="PTHR30485">
    <property type="entry name" value="NI/FE-HYDROGENASE 1 B-TYPE CYTOCHROME SUBUNIT"/>
    <property type="match status" value="1"/>
</dbReference>
<keyword evidence="10" id="KW-1185">Reference proteome</keyword>
<dbReference type="Pfam" id="PF01292">
    <property type="entry name" value="Ni_hydr_CYTB"/>
    <property type="match status" value="1"/>
</dbReference>
<evidence type="ECO:0000256" key="3">
    <source>
        <dbReference type="ARBA" id="ARBA00022692"/>
    </source>
</evidence>
<name>A0A964T2T4_9HYPH</name>
<evidence type="ECO:0000256" key="5">
    <source>
        <dbReference type="ARBA" id="ARBA00023136"/>
    </source>
</evidence>
<gene>
    <name evidence="9" type="ORF">E4O86_06625</name>
</gene>
<comment type="subcellular location">
    <subcellularLocation>
        <location evidence="1">Cell membrane</location>
        <topology evidence="1">Multi-pass membrane protein</topology>
    </subcellularLocation>
</comment>
<evidence type="ECO:0000256" key="1">
    <source>
        <dbReference type="ARBA" id="ARBA00004651"/>
    </source>
</evidence>
<comment type="caution">
    <text evidence="9">The sequence shown here is derived from an EMBL/GenBank/DDBJ whole genome shotgun (WGS) entry which is preliminary data.</text>
</comment>
<evidence type="ECO:0000256" key="6">
    <source>
        <dbReference type="SAM" id="MobiDB-lite"/>
    </source>
</evidence>
<evidence type="ECO:0000256" key="4">
    <source>
        <dbReference type="ARBA" id="ARBA00022989"/>
    </source>
</evidence>
<dbReference type="GO" id="GO:0005886">
    <property type="term" value="C:plasma membrane"/>
    <property type="evidence" value="ECO:0007669"/>
    <property type="project" value="UniProtKB-SubCell"/>
</dbReference>
<feature type="domain" description="Cytochrome b561 bacterial/Ni-hydrogenase" evidence="8">
    <location>
        <begin position="20"/>
        <end position="219"/>
    </location>
</feature>
<feature type="transmembrane region" description="Helical" evidence="7">
    <location>
        <begin position="107"/>
        <end position="133"/>
    </location>
</feature>
<evidence type="ECO:0000313" key="9">
    <source>
        <dbReference type="EMBL" id="MYZ47383.1"/>
    </source>
</evidence>
<dbReference type="Gene3D" id="1.20.950.20">
    <property type="entry name" value="Transmembrane di-heme cytochromes, Chain C"/>
    <property type="match status" value="1"/>
</dbReference>
<dbReference type="EMBL" id="SPKJ01000014">
    <property type="protein sequence ID" value="MYZ47383.1"/>
    <property type="molecule type" value="Genomic_DNA"/>
</dbReference>
<keyword evidence="5 7" id="KW-0472">Membrane</keyword>
<dbReference type="PANTHER" id="PTHR30485:SF2">
    <property type="entry name" value="BLL0597 PROTEIN"/>
    <property type="match status" value="1"/>
</dbReference>
<dbReference type="InterPro" id="IPR051542">
    <property type="entry name" value="Hydrogenase_cytochrome"/>
</dbReference>
<dbReference type="GO" id="GO:0009055">
    <property type="term" value="F:electron transfer activity"/>
    <property type="evidence" value="ECO:0007669"/>
    <property type="project" value="InterPro"/>
</dbReference>
<feature type="region of interest" description="Disordered" evidence="6">
    <location>
        <begin position="153"/>
        <end position="177"/>
    </location>
</feature>
<sequence>MSSLEEARVGPGRHTRSVAVWDPLVRIGHWVLVGAFAVAYLTEGEPLQIHTWSGYAIAITVALRILWGFVGPRRARFADFVVSPSAALAYLRGLVTRKSPRFVGHSPAGGLMVVMLLVALLGTAGTGMATLAIEKNRGPLAPYLGSPAAEAGVARDPDEAAGGAGGEAREEGDEDESAMREVHALLANLTLALIAFHVLGVAVASWAHRENLVAAMVTGRKKA</sequence>
<keyword evidence="2" id="KW-1003">Cell membrane</keyword>
<reference evidence="9" key="1">
    <citation type="submission" date="2019-03" db="EMBL/GenBank/DDBJ databases">
        <title>Afifella sp. nov., isolated from activated sludge.</title>
        <authorList>
            <person name="Li Q."/>
            <person name="Liu Y."/>
        </authorList>
    </citation>
    <scope>NUCLEOTIDE SEQUENCE</scope>
    <source>
        <strain evidence="9">L72</strain>
    </source>
</reference>
<evidence type="ECO:0000259" key="8">
    <source>
        <dbReference type="Pfam" id="PF01292"/>
    </source>
</evidence>
<keyword evidence="4 7" id="KW-1133">Transmembrane helix</keyword>